<dbReference type="InterPro" id="IPR013830">
    <property type="entry name" value="SGNH_hydro"/>
</dbReference>
<protein>
    <submittedName>
        <fullName evidence="2">SGNH/GDSL hydrolase family protein</fullName>
    </submittedName>
</protein>
<proteinExistence type="predicted"/>
<keyword evidence="2" id="KW-0378">Hydrolase</keyword>
<gene>
    <name evidence="2" type="ORF">KUH32_08345</name>
</gene>
<accession>A0ABS6N6Z2</accession>
<dbReference type="Proteomes" id="UP001166293">
    <property type="component" value="Unassembled WGS sequence"/>
</dbReference>
<dbReference type="Pfam" id="PF13472">
    <property type="entry name" value="Lipase_GDSL_2"/>
    <property type="match status" value="1"/>
</dbReference>
<feature type="domain" description="SGNH hydrolase-type esterase" evidence="1">
    <location>
        <begin position="48"/>
        <end position="218"/>
    </location>
</feature>
<evidence type="ECO:0000313" key="2">
    <source>
        <dbReference type="EMBL" id="MBV2359781.1"/>
    </source>
</evidence>
<dbReference type="RefSeq" id="WP_217777576.1">
    <property type="nucleotide sequence ID" value="NZ_JAHRWL010000001.1"/>
</dbReference>
<dbReference type="CDD" id="cd01836">
    <property type="entry name" value="FeeA_FeeB_like"/>
    <property type="match status" value="1"/>
</dbReference>
<dbReference type="EMBL" id="JAHRWL010000001">
    <property type="protein sequence ID" value="MBV2359781.1"/>
    <property type="molecule type" value="Genomic_DNA"/>
</dbReference>
<keyword evidence="3" id="KW-1185">Reference proteome</keyword>
<evidence type="ECO:0000313" key="3">
    <source>
        <dbReference type="Proteomes" id="UP001166293"/>
    </source>
</evidence>
<evidence type="ECO:0000259" key="1">
    <source>
        <dbReference type="Pfam" id="PF13472"/>
    </source>
</evidence>
<name>A0ABS6N6Z2_9RHOB</name>
<organism evidence="2 3">
    <name type="scientific">Thalassococcus arenae</name>
    <dbReference type="NCBI Taxonomy" id="2851652"/>
    <lineage>
        <taxon>Bacteria</taxon>
        <taxon>Pseudomonadati</taxon>
        <taxon>Pseudomonadota</taxon>
        <taxon>Alphaproteobacteria</taxon>
        <taxon>Rhodobacterales</taxon>
        <taxon>Roseobacteraceae</taxon>
        <taxon>Thalassococcus</taxon>
    </lineage>
</organism>
<dbReference type="GO" id="GO:0016787">
    <property type="term" value="F:hydrolase activity"/>
    <property type="evidence" value="ECO:0007669"/>
    <property type="project" value="UniProtKB-KW"/>
</dbReference>
<sequence>MVWRTLPLMPVVAVQAVWVAARAARMPEAAGAREGRVGAGPVLRLLVAGDSSAAGVGVAHQDAALLGRLVGALAQDFAIEYRLCARSGATAGGVAALLRALPEQRFDAVVFAVGVNDAKNGHRLARWRAGYGALLDLAQGRFGARMVYASGLPPVQDFPRLPRPLRDVMGVRFSRFDAALAGLAAERCGACHLPMRLDPARHRLAEDGLHPGPSVYAAWGQGIAERILADFSGLGQREAAAIPAGDALP</sequence>
<comment type="caution">
    <text evidence="2">The sequence shown here is derived from an EMBL/GenBank/DDBJ whole genome shotgun (WGS) entry which is preliminary data.</text>
</comment>
<reference evidence="2" key="1">
    <citation type="submission" date="2021-06" db="EMBL/GenBank/DDBJ databases">
        <title>Thalassococcus sp. CAU 1522 isolated from sea sand, Republic of Korea.</title>
        <authorList>
            <person name="Kim W."/>
        </authorList>
    </citation>
    <scope>NUCLEOTIDE SEQUENCE</scope>
    <source>
        <strain evidence="2">CAU 1522</strain>
    </source>
</reference>